<evidence type="ECO:0000259" key="1">
    <source>
        <dbReference type="Pfam" id="PF03457"/>
    </source>
</evidence>
<dbReference type="PANTHER" id="PTHR33418">
    <property type="entry name" value="HELICASE-ASSOCIATED"/>
    <property type="match status" value="1"/>
</dbReference>
<dbReference type="EMBL" id="CAICTM010000556">
    <property type="protein sequence ID" value="CAB9512839.1"/>
    <property type="molecule type" value="Genomic_DNA"/>
</dbReference>
<reference evidence="2" key="1">
    <citation type="submission" date="2020-06" db="EMBL/GenBank/DDBJ databases">
        <authorList>
            <consortium name="Plant Systems Biology data submission"/>
        </authorList>
    </citation>
    <scope>NUCLEOTIDE SEQUENCE</scope>
    <source>
        <strain evidence="2">D6</strain>
    </source>
</reference>
<dbReference type="Pfam" id="PF03457">
    <property type="entry name" value="HA"/>
    <property type="match status" value="4"/>
</dbReference>
<proteinExistence type="predicted"/>
<feature type="domain" description="Helicase-associated" evidence="1">
    <location>
        <begin position="424"/>
        <end position="487"/>
    </location>
</feature>
<dbReference type="Gene3D" id="6.10.140.530">
    <property type="match status" value="4"/>
</dbReference>
<organism evidence="2 3">
    <name type="scientific">Seminavis robusta</name>
    <dbReference type="NCBI Taxonomy" id="568900"/>
    <lineage>
        <taxon>Eukaryota</taxon>
        <taxon>Sar</taxon>
        <taxon>Stramenopiles</taxon>
        <taxon>Ochrophyta</taxon>
        <taxon>Bacillariophyta</taxon>
        <taxon>Bacillariophyceae</taxon>
        <taxon>Bacillariophycidae</taxon>
        <taxon>Naviculales</taxon>
        <taxon>Naviculaceae</taxon>
        <taxon>Seminavis</taxon>
    </lineage>
</organism>
<dbReference type="PANTHER" id="PTHR33418:SF1">
    <property type="entry name" value="HELICASE-ASSOCIATED DOMAIN-CONTAINING PROTEIN"/>
    <property type="match status" value="1"/>
</dbReference>
<name>A0A9N8E6T5_9STRA</name>
<dbReference type="InterPro" id="IPR005114">
    <property type="entry name" value="Helicase_assoc"/>
</dbReference>
<dbReference type="AlphaFoldDB" id="A0A9N8E6T5"/>
<accession>A0A9N8E6T5</accession>
<evidence type="ECO:0000313" key="2">
    <source>
        <dbReference type="EMBL" id="CAB9512839.1"/>
    </source>
</evidence>
<evidence type="ECO:0000313" key="3">
    <source>
        <dbReference type="Proteomes" id="UP001153069"/>
    </source>
</evidence>
<comment type="caution">
    <text evidence="2">The sequence shown here is derived from an EMBL/GenBank/DDBJ whole genome shotgun (WGS) entry which is preliminary data.</text>
</comment>
<protein>
    <submittedName>
        <fullName evidence="2">Helicase associated domain</fullName>
    </submittedName>
</protein>
<keyword evidence="3" id="KW-1185">Reference proteome</keyword>
<feature type="domain" description="Helicase-associated" evidence="1">
    <location>
        <begin position="494"/>
        <end position="556"/>
    </location>
</feature>
<feature type="domain" description="Helicase-associated" evidence="1">
    <location>
        <begin position="357"/>
        <end position="419"/>
    </location>
</feature>
<gene>
    <name evidence="2" type="ORF">SEMRO_557_G166150.1</name>
</gene>
<dbReference type="Proteomes" id="UP001153069">
    <property type="component" value="Unassembled WGS sequence"/>
</dbReference>
<sequence>MRNLQLLQDHELLIDFRLFKTATPRNFSPNVTQKTVVASKINERNGMQTLITTNQDVILQEGVRSFNNQSVFGQTVEKKTRREAEQMNITVPLKLYVVSKQQLLSVFPSLFNDGNQLRDGSIPALLPYILRAAMEKCNASHAVSFHSRNAREKQFIEDAREVLGRDVFAADINGNMKRTMQESILKQAKEAPMSVVANCELFTEGVDEDESEGDFLLGNEDSCGSQMLARTLLALSEDDPEFWKGVVYIAGEDKQGRLVDPSEYPQRLRDVFDSLGSIRWETQQEIMKQMIIEVSGTHTKASEWNTMFERVVSFRRDHPGQKQMWLKVQRQLKKSGGLSMDWIHQMEEAGIKWSHNEEFWNQKNELLCQYVEREGDCDPPGTHIERGVSLRWWVRQQRDARKKDNLEAWQVEKLDQIGFVWDFHEENWNTLYQALLSFKAREGHCDVPRRHVEEDVKLGNWVIRQRIARKKDKLDSWKVEKLDQIGFVWDPLKASWNSFCQALLAFKAREGHCDVPKRHVEGGVNLGRWVEHQRHARKKDKLLDEWKVQQLEQVGFIWNAPDWRWEQNFHLCKEYVSETGKTSVPVSYEKGGVKLGLWYHRQLGLYQKEKLEDSRRQRMEELGALA</sequence>
<dbReference type="OrthoDB" id="44064at2759"/>
<feature type="domain" description="Helicase-associated" evidence="1">
    <location>
        <begin position="564"/>
        <end position="623"/>
    </location>
</feature>